<protein>
    <recommendedName>
        <fullName evidence="1">YgjP-like metallopeptidase domain-containing protein</fullName>
    </recommendedName>
</protein>
<name>A0A0N7LT54_9RHOB</name>
<dbReference type="STRING" id="266809.PM03_08665"/>
<dbReference type="PANTHER" id="PTHR30399:SF1">
    <property type="entry name" value="UTP PYROPHOSPHATASE"/>
    <property type="match status" value="1"/>
</dbReference>
<dbReference type="EMBL" id="CYRX01000011">
    <property type="protein sequence ID" value="CUH59746.1"/>
    <property type="molecule type" value="Genomic_DNA"/>
</dbReference>
<dbReference type="Pfam" id="PF01863">
    <property type="entry name" value="YgjP-like"/>
    <property type="match status" value="1"/>
</dbReference>
<dbReference type="Gene3D" id="3.30.2010.10">
    <property type="entry name" value="Metalloproteases ('zincins'), catalytic domain"/>
    <property type="match status" value="1"/>
</dbReference>
<accession>A0A0N7LT54</accession>
<dbReference type="CDD" id="cd07344">
    <property type="entry name" value="M48_yhfN_like"/>
    <property type="match status" value="1"/>
</dbReference>
<dbReference type="AlphaFoldDB" id="A0A0N7LT54"/>
<dbReference type="InterPro" id="IPR053136">
    <property type="entry name" value="UTP_pyrophosphatase-like"/>
</dbReference>
<evidence type="ECO:0000259" key="1">
    <source>
        <dbReference type="Pfam" id="PF01863"/>
    </source>
</evidence>
<organism evidence="2 3">
    <name type="scientific">Thalassobacter stenotrophicus</name>
    <dbReference type="NCBI Taxonomy" id="266809"/>
    <lineage>
        <taxon>Bacteria</taxon>
        <taxon>Pseudomonadati</taxon>
        <taxon>Pseudomonadota</taxon>
        <taxon>Alphaproteobacteria</taxon>
        <taxon>Rhodobacterales</taxon>
        <taxon>Roseobacteraceae</taxon>
        <taxon>Thalassobacter</taxon>
    </lineage>
</organism>
<dbReference type="eggNOG" id="COG1451">
    <property type="taxonomic scope" value="Bacteria"/>
</dbReference>
<gene>
    <name evidence="2" type="ORF">THS5294_01033</name>
</gene>
<sequence length="236" mass="26312">MESIILEGIPPVEVHLRRSPRATRLSLRVGRTDGRVTLTLPRRATLREAHAFANAQAAWIRQHVSAAPSVQHPVIGGTLPILGEVLPIVAGQTRVARLLPDAVLVPNDTAKVGPRIKTLLRTLAQTHLTEACERYATSLGRNHGKITFRDTRSRWGSCTSRGDLMFSWRLVMAPWEVLDYVAAHEVAHLAHMDHSARFWAQVEDLLPRYQPHRAWLKAHGAGLHAWDFSVLDATPD</sequence>
<dbReference type="RefSeq" id="WP_082644950.1">
    <property type="nucleotide sequence ID" value="NZ_CYRX01000011.1"/>
</dbReference>
<proteinExistence type="predicted"/>
<evidence type="ECO:0000313" key="2">
    <source>
        <dbReference type="EMBL" id="CUH59746.1"/>
    </source>
</evidence>
<dbReference type="PANTHER" id="PTHR30399">
    <property type="entry name" value="UNCHARACTERIZED PROTEIN YGJP"/>
    <property type="match status" value="1"/>
</dbReference>
<dbReference type="InterPro" id="IPR002725">
    <property type="entry name" value="YgjP-like_metallopeptidase"/>
</dbReference>
<dbReference type="Proteomes" id="UP000051298">
    <property type="component" value="Unassembled WGS sequence"/>
</dbReference>
<reference evidence="2 3" key="1">
    <citation type="submission" date="2015-09" db="EMBL/GenBank/DDBJ databases">
        <authorList>
            <consortium name="Swine Surveillance"/>
        </authorList>
    </citation>
    <scope>NUCLEOTIDE SEQUENCE [LARGE SCALE GENOMIC DNA]</scope>
    <source>
        <strain evidence="2 3">CECT 5294</strain>
    </source>
</reference>
<evidence type="ECO:0000313" key="3">
    <source>
        <dbReference type="Proteomes" id="UP000051298"/>
    </source>
</evidence>
<feature type="domain" description="YgjP-like metallopeptidase" evidence="1">
    <location>
        <begin position="25"/>
        <end position="219"/>
    </location>
</feature>